<reference evidence="1" key="1">
    <citation type="submission" date="2021-01" db="EMBL/GenBank/DDBJ databases">
        <title>Whole genome shotgun sequence of Cellulomonas chitinilytica NBRC 110799.</title>
        <authorList>
            <person name="Komaki H."/>
            <person name="Tamura T."/>
        </authorList>
    </citation>
    <scope>NUCLEOTIDE SEQUENCE</scope>
    <source>
        <strain evidence="1">NBRC 110799</strain>
    </source>
</reference>
<gene>
    <name evidence="1" type="ORF">Cch01nite_18710</name>
</gene>
<sequence>MREADRVATAQFPAEVDEPQRTALFLDLFEKWVTKVVEKDPTIVKAGYWKCQPDYKWR</sequence>
<keyword evidence="2" id="KW-1185">Reference proteome</keyword>
<accession>A0A919P0T4</accession>
<protein>
    <submittedName>
        <fullName evidence="1">Uncharacterized protein</fullName>
    </submittedName>
</protein>
<dbReference type="AlphaFoldDB" id="A0A919P0T4"/>
<dbReference type="Proteomes" id="UP000632740">
    <property type="component" value="Unassembled WGS sequence"/>
</dbReference>
<proteinExistence type="predicted"/>
<dbReference type="EMBL" id="BONK01000005">
    <property type="protein sequence ID" value="GIG21147.1"/>
    <property type="molecule type" value="Genomic_DNA"/>
</dbReference>
<name>A0A919P0T4_9CELL</name>
<comment type="caution">
    <text evidence="1">The sequence shown here is derived from an EMBL/GenBank/DDBJ whole genome shotgun (WGS) entry which is preliminary data.</text>
</comment>
<organism evidence="1 2">
    <name type="scientific">Cellulomonas chitinilytica</name>
    <dbReference type="NCBI Taxonomy" id="398759"/>
    <lineage>
        <taxon>Bacteria</taxon>
        <taxon>Bacillati</taxon>
        <taxon>Actinomycetota</taxon>
        <taxon>Actinomycetes</taxon>
        <taxon>Micrococcales</taxon>
        <taxon>Cellulomonadaceae</taxon>
        <taxon>Cellulomonas</taxon>
    </lineage>
</organism>
<evidence type="ECO:0000313" key="1">
    <source>
        <dbReference type="EMBL" id="GIG21147.1"/>
    </source>
</evidence>
<evidence type="ECO:0000313" key="2">
    <source>
        <dbReference type="Proteomes" id="UP000632740"/>
    </source>
</evidence>